<evidence type="ECO:0000313" key="1">
    <source>
        <dbReference type="EMBL" id="PJJ83894.1"/>
    </source>
</evidence>
<comment type="caution">
    <text evidence="1">The sequence shown here is derived from an EMBL/GenBank/DDBJ whole genome shotgun (WGS) entry which is preliminary data.</text>
</comment>
<dbReference type="OrthoDB" id="1348996at2"/>
<dbReference type="Proteomes" id="UP000242687">
    <property type="component" value="Unassembled WGS sequence"/>
</dbReference>
<evidence type="ECO:0000313" key="2">
    <source>
        <dbReference type="Proteomes" id="UP000242687"/>
    </source>
</evidence>
<reference evidence="1 2" key="1">
    <citation type="submission" date="2017-11" db="EMBL/GenBank/DDBJ databases">
        <title>Genomic Encyclopedia of Archaeal and Bacterial Type Strains, Phase II (KMG-II): From Individual Species to Whole Genera.</title>
        <authorList>
            <person name="Goeker M."/>
        </authorList>
    </citation>
    <scope>NUCLEOTIDE SEQUENCE [LARGE SCALE GENOMIC DNA]</scope>
    <source>
        <strain evidence="1 2">DSM 28175</strain>
    </source>
</reference>
<sequence length="174" mass="19352">MTLKNTLATIFLVLTIGSNSCTNSEKKKTNVSPFKKSLIERKVDGTNYLIALPKGYQIKESRGMDFSVYYFLPSDTSVKAPFKGGFYLGNHGAGFGPDSITCKLKDLTSPLLNVEQSWSLYNCNGKYQVETFADSKSGYNWGKMLHVFGRADSDADLKKLLDIYSTLKVSNQTK</sequence>
<accession>A0A2H9VSV3</accession>
<dbReference type="RefSeq" id="WP_100340123.1">
    <property type="nucleotide sequence ID" value="NZ_PGFJ01000001.1"/>
</dbReference>
<gene>
    <name evidence="1" type="ORF">CLV57_0889</name>
</gene>
<protein>
    <submittedName>
        <fullName evidence="1">Uncharacterized protein</fullName>
    </submittedName>
</protein>
<name>A0A2H9VSV3_9SPHI</name>
<dbReference type="AlphaFoldDB" id="A0A2H9VSV3"/>
<organism evidence="1 2">
    <name type="scientific">Mucilaginibacter auburnensis</name>
    <dbReference type="NCBI Taxonomy" id="1457233"/>
    <lineage>
        <taxon>Bacteria</taxon>
        <taxon>Pseudomonadati</taxon>
        <taxon>Bacteroidota</taxon>
        <taxon>Sphingobacteriia</taxon>
        <taxon>Sphingobacteriales</taxon>
        <taxon>Sphingobacteriaceae</taxon>
        <taxon>Mucilaginibacter</taxon>
    </lineage>
</organism>
<dbReference type="EMBL" id="PGFJ01000001">
    <property type="protein sequence ID" value="PJJ83894.1"/>
    <property type="molecule type" value="Genomic_DNA"/>
</dbReference>
<keyword evidence="2" id="KW-1185">Reference proteome</keyword>
<proteinExistence type="predicted"/>